<evidence type="ECO:0000256" key="2">
    <source>
        <dbReference type="ARBA" id="ARBA00010441"/>
    </source>
</evidence>
<evidence type="ECO:0000256" key="9">
    <source>
        <dbReference type="ARBA" id="ARBA00023209"/>
    </source>
</evidence>
<keyword evidence="8 11" id="KW-0472">Membrane</keyword>
<dbReference type="InterPro" id="IPR004570">
    <property type="entry name" value="Phosphatidylglycerol_P_synth"/>
</dbReference>
<dbReference type="EMBL" id="CAFABD010000123">
    <property type="protein sequence ID" value="CAB4828796.1"/>
    <property type="molecule type" value="Genomic_DNA"/>
</dbReference>
<evidence type="ECO:0000256" key="6">
    <source>
        <dbReference type="ARBA" id="ARBA00022989"/>
    </source>
</evidence>
<keyword evidence="4" id="KW-0808">Transferase</keyword>
<keyword evidence="6 11" id="KW-1133">Transmembrane helix</keyword>
<evidence type="ECO:0000256" key="7">
    <source>
        <dbReference type="ARBA" id="ARBA00023098"/>
    </source>
</evidence>
<sequence>MNRSLLTIPNALTFLRALGIPLFLYLALSLEADGWAIFVLALGGATDYFDGKLARAWGQESRFGELADPGIDRLYIVATLVALVMRDAIPLWIAIVLLGRDVCLAILTIALKTRGHGPMTVTYLGKAATFNLMYAFPFLLLALQQSWIGTLAFILGWCFAIWGIALYISTGIAYFAKGLDLYRHGKRVG</sequence>
<organism evidence="12">
    <name type="scientific">freshwater metagenome</name>
    <dbReference type="NCBI Taxonomy" id="449393"/>
    <lineage>
        <taxon>unclassified sequences</taxon>
        <taxon>metagenomes</taxon>
        <taxon>ecological metagenomes</taxon>
    </lineage>
</organism>
<dbReference type="AlphaFoldDB" id="A0A6J7A7B2"/>
<dbReference type="Pfam" id="PF01066">
    <property type="entry name" value="CDP-OH_P_transf"/>
    <property type="match status" value="1"/>
</dbReference>
<accession>A0A6J7A7B2</accession>
<keyword evidence="3" id="KW-0444">Lipid biosynthesis</keyword>
<protein>
    <submittedName>
        <fullName evidence="12">Unannotated protein</fullName>
    </submittedName>
</protein>
<keyword evidence="5 11" id="KW-0812">Transmembrane</keyword>
<evidence type="ECO:0000256" key="8">
    <source>
        <dbReference type="ARBA" id="ARBA00023136"/>
    </source>
</evidence>
<dbReference type="InterPro" id="IPR050324">
    <property type="entry name" value="CDP-alcohol_PTase-I"/>
</dbReference>
<feature type="transmembrane region" description="Helical" evidence="11">
    <location>
        <begin position="149"/>
        <end position="176"/>
    </location>
</feature>
<dbReference type="InterPro" id="IPR043130">
    <property type="entry name" value="CDP-OH_PTrfase_TM_dom"/>
</dbReference>
<dbReference type="InterPro" id="IPR048254">
    <property type="entry name" value="CDP_ALCOHOL_P_TRANSF_CS"/>
</dbReference>
<evidence type="ECO:0000256" key="4">
    <source>
        <dbReference type="ARBA" id="ARBA00022679"/>
    </source>
</evidence>
<keyword evidence="7" id="KW-0443">Lipid metabolism</keyword>
<feature type="transmembrane region" description="Helical" evidence="11">
    <location>
        <begin position="91"/>
        <end position="111"/>
    </location>
</feature>
<evidence type="ECO:0000256" key="3">
    <source>
        <dbReference type="ARBA" id="ARBA00022516"/>
    </source>
</evidence>
<reference evidence="12" key="1">
    <citation type="submission" date="2020-05" db="EMBL/GenBank/DDBJ databases">
        <authorList>
            <person name="Chiriac C."/>
            <person name="Salcher M."/>
            <person name="Ghai R."/>
            <person name="Kavagutti S V."/>
        </authorList>
    </citation>
    <scope>NUCLEOTIDE SEQUENCE</scope>
</reference>
<evidence type="ECO:0000256" key="1">
    <source>
        <dbReference type="ARBA" id="ARBA00004141"/>
    </source>
</evidence>
<dbReference type="InterPro" id="IPR000462">
    <property type="entry name" value="CDP-OH_P_trans"/>
</dbReference>
<dbReference type="GO" id="GO:0008444">
    <property type="term" value="F:CDP-diacylglycerol-glycerol-3-phosphate 3-phosphatidyltransferase activity"/>
    <property type="evidence" value="ECO:0007669"/>
    <property type="project" value="InterPro"/>
</dbReference>
<evidence type="ECO:0000256" key="10">
    <source>
        <dbReference type="ARBA" id="ARBA00023264"/>
    </source>
</evidence>
<dbReference type="PANTHER" id="PTHR14269:SF62">
    <property type="entry name" value="CDP-DIACYLGLYCEROL--GLYCEROL-3-PHOSPHATE 3-PHOSPHATIDYLTRANSFERASE 1, CHLOROPLASTIC"/>
    <property type="match status" value="1"/>
</dbReference>
<dbReference type="PIRSF" id="PIRSF000847">
    <property type="entry name" value="Phos_ph_gly_syn"/>
    <property type="match status" value="1"/>
</dbReference>
<keyword evidence="9" id="KW-0594">Phospholipid biosynthesis</keyword>
<dbReference type="PANTHER" id="PTHR14269">
    <property type="entry name" value="CDP-DIACYLGLYCEROL--GLYCEROL-3-PHOSPHATE 3-PHOSPHATIDYLTRANSFERASE-RELATED"/>
    <property type="match status" value="1"/>
</dbReference>
<gene>
    <name evidence="12" type="ORF">UFOPK3166_00799</name>
</gene>
<proteinExistence type="inferred from homology"/>
<dbReference type="PROSITE" id="PS00379">
    <property type="entry name" value="CDP_ALCOHOL_P_TRANSF"/>
    <property type="match status" value="1"/>
</dbReference>
<feature type="transmembrane region" description="Helical" evidence="11">
    <location>
        <begin position="123"/>
        <end position="143"/>
    </location>
</feature>
<comment type="subcellular location">
    <subcellularLocation>
        <location evidence="1">Membrane</location>
        <topology evidence="1">Multi-pass membrane protein</topology>
    </subcellularLocation>
</comment>
<name>A0A6J7A7B2_9ZZZZ</name>
<evidence type="ECO:0000313" key="12">
    <source>
        <dbReference type="EMBL" id="CAB4828796.1"/>
    </source>
</evidence>
<evidence type="ECO:0000256" key="11">
    <source>
        <dbReference type="SAM" id="Phobius"/>
    </source>
</evidence>
<comment type="similarity">
    <text evidence="2">Belongs to the CDP-alcohol phosphatidyltransferase class-I family.</text>
</comment>
<keyword evidence="10" id="KW-1208">Phospholipid metabolism</keyword>
<evidence type="ECO:0000256" key="5">
    <source>
        <dbReference type="ARBA" id="ARBA00022692"/>
    </source>
</evidence>
<dbReference type="Gene3D" id="1.20.120.1760">
    <property type="match status" value="1"/>
</dbReference>
<dbReference type="GO" id="GO:0016020">
    <property type="term" value="C:membrane"/>
    <property type="evidence" value="ECO:0007669"/>
    <property type="project" value="UniProtKB-SubCell"/>
</dbReference>
<dbReference type="GO" id="GO:0046474">
    <property type="term" value="P:glycerophospholipid biosynthetic process"/>
    <property type="evidence" value="ECO:0007669"/>
    <property type="project" value="TreeGrafter"/>
</dbReference>